<name>A0A6I4LXM6_9SPHN</name>
<feature type="domain" description="Peptidase S9 prolyl oligopeptidase catalytic" evidence="5">
    <location>
        <begin position="485"/>
        <end position="700"/>
    </location>
</feature>
<dbReference type="Pfam" id="PF02897">
    <property type="entry name" value="Peptidase_S9_N"/>
    <property type="match status" value="1"/>
</dbReference>
<dbReference type="PRINTS" id="PR00862">
    <property type="entry name" value="PROLIGOPTASE"/>
</dbReference>
<dbReference type="InterPro" id="IPR029058">
    <property type="entry name" value="AB_hydrolase_fold"/>
</dbReference>
<evidence type="ECO:0000256" key="3">
    <source>
        <dbReference type="ARBA" id="ARBA00022801"/>
    </source>
</evidence>
<evidence type="ECO:0000256" key="4">
    <source>
        <dbReference type="ARBA" id="ARBA00022825"/>
    </source>
</evidence>
<comment type="caution">
    <text evidence="7">The sequence shown here is derived from an EMBL/GenBank/DDBJ whole genome shotgun (WGS) entry which is preliminary data.</text>
</comment>
<evidence type="ECO:0000259" key="6">
    <source>
        <dbReference type="Pfam" id="PF02897"/>
    </source>
</evidence>
<dbReference type="Pfam" id="PF00326">
    <property type="entry name" value="Peptidase_S9"/>
    <property type="match status" value="1"/>
</dbReference>
<protein>
    <submittedName>
        <fullName evidence="7">S9 family peptidase</fullName>
    </submittedName>
</protein>
<keyword evidence="8" id="KW-1185">Reference proteome</keyword>
<dbReference type="OrthoDB" id="9801421at2"/>
<keyword evidence="3" id="KW-0378">Hydrolase</keyword>
<dbReference type="GO" id="GO:0006508">
    <property type="term" value="P:proteolysis"/>
    <property type="evidence" value="ECO:0007669"/>
    <property type="project" value="UniProtKB-KW"/>
</dbReference>
<dbReference type="Proteomes" id="UP000471147">
    <property type="component" value="Unassembled WGS sequence"/>
</dbReference>
<dbReference type="PANTHER" id="PTHR11757:SF19">
    <property type="entry name" value="PROLYL ENDOPEPTIDASE-LIKE"/>
    <property type="match status" value="1"/>
</dbReference>
<comment type="similarity">
    <text evidence="1">Belongs to the peptidase S9A family.</text>
</comment>
<dbReference type="AlphaFoldDB" id="A0A6I4LXM6"/>
<gene>
    <name evidence="7" type="ORF">EUU23_11490</name>
</gene>
<dbReference type="SUPFAM" id="SSF53474">
    <property type="entry name" value="alpha/beta-Hydrolases"/>
    <property type="match status" value="1"/>
</dbReference>
<dbReference type="InterPro" id="IPR001375">
    <property type="entry name" value="Peptidase_S9_cat"/>
</dbReference>
<keyword evidence="4" id="KW-0720">Serine protease</keyword>
<dbReference type="GO" id="GO:0004252">
    <property type="term" value="F:serine-type endopeptidase activity"/>
    <property type="evidence" value="ECO:0007669"/>
    <property type="project" value="InterPro"/>
</dbReference>
<feature type="domain" description="Peptidase S9A N-terminal" evidence="6">
    <location>
        <begin position="12"/>
        <end position="424"/>
    </location>
</feature>
<evidence type="ECO:0000256" key="2">
    <source>
        <dbReference type="ARBA" id="ARBA00022670"/>
    </source>
</evidence>
<dbReference type="EMBL" id="SDWJ01000002">
    <property type="protein sequence ID" value="MVZ98317.1"/>
    <property type="molecule type" value="Genomic_DNA"/>
</dbReference>
<dbReference type="InterPro" id="IPR051543">
    <property type="entry name" value="Serine_Peptidase_S9A"/>
</dbReference>
<evidence type="ECO:0000256" key="1">
    <source>
        <dbReference type="ARBA" id="ARBA00005228"/>
    </source>
</evidence>
<dbReference type="InterPro" id="IPR023302">
    <property type="entry name" value="Pept_S9A_N"/>
</dbReference>
<proteinExistence type="inferred from homology"/>
<evidence type="ECO:0000313" key="8">
    <source>
        <dbReference type="Proteomes" id="UP000471147"/>
    </source>
</evidence>
<evidence type="ECO:0000259" key="5">
    <source>
        <dbReference type="Pfam" id="PF00326"/>
    </source>
</evidence>
<reference evidence="7 8" key="1">
    <citation type="submission" date="2019-01" db="EMBL/GenBank/DDBJ databases">
        <title>Sphingorhabdus lacus sp.nov., isolated from an oligotrophic freshwater lake.</title>
        <authorList>
            <person name="Park M."/>
        </authorList>
    </citation>
    <scope>NUCLEOTIDE SEQUENCE [LARGE SCALE GENOMIC DNA]</scope>
    <source>
        <strain evidence="7 8">IMCC26285</strain>
    </source>
</reference>
<evidence type="ECO:0000313" key="7">
    <source>
        <dbReference type="EMBL" id="MVZ98317.1"/>
    </source>
</evidence>
<organism evidence="7 8">
    <name type="scientific">Sphingorhabdus profundilacus</name>
    <dbReference type="NCBI Taxonomy" id="2509718"/>
    <lineage>
        <taxon>Bacteria</taxon>
        <taxon>Pseudomonadati</taxon>
        <taxon>Pseudomonadota</taxon>
        <taxon>Alphaproteobacteria</taxon>
        <taxon>Sphingomonadales</taxon>
        <taxon>Sphingomonadaceae</taxon>
        <taxon>Sphingorhabdus</taxon>
    </lineage>
</organism>
<dbReference type="InterPro" id="IPR002470">
    <property type="entry name" value="Peptidase_S9A"/>
</dbReference>
<dbReference type="Gene3D" id="3.40.50.1820">
    <property type="entry name" value="alpha/beta hydrolase"/>
    <property type="match status" value="1"/>
</dbReference>
<dbReference type="SUPFAM" id="SSF50993">
    <property type="entry name" value="Peptidase/esterase 'gauge' domain"/>
    <property type="match status" value="1"/>
</dbReference>
<sequence length="706" mass="78300">MTEKSAVEIKPPVAAKRPHSATYHGVTLTDDYHWLKDQSYPTIDDAEILEHLKAENAYFEAQMAPQAALTETIFQEMKGRVKEDDSSVPQKDGDYIYWSEFEKGAQYRKHYRKPVAGGPSQLILDENELAKGKDYFRLGAAEVSRDGGILAYSYDDNGSERYRIKFKCLATGTDLDDQICNARAPWGDDAIEGTLGNIVFTTDGKSLLYGQVNENWRTDKIMIHRLGTPQSEDILLFHEKDDGFTVGIGLTAQDDWIVIATGDNVTSEVRLVPADNPSADPILVSPRKTGREYSVDVRDGMLYILTNDDHVNFRVATASLKAPGEWKTMIGGADDYYITGVSLFKNFFVVEAREQGLDQVDIHYYDDSERTTPISFPEASYSAGLGDNPEYDVTKLRLDYESMVTPDTVFDYTVGTGKFETLKVAEIPSGYDASQYQTERVMITARDGAKVPVSIVYKKGFKKDGSQPLHLYAYGAYGYAMPPGFSSTRLSYLDRGFAYAIAHIRGGDDLGYQWYLDGKLTKRTNTFNDFVDVARGLIQLGFTGKGKVTASGGSAGGELMGAVVNQAPELFGAVVSHVAFVDVLNTMLDKDLPLTPGEWPEWGNPITDNAAFDYIRSYSPYDNVAAKAYPPMLWTAGLNDPRVTYWEPAKMVAKLRAMKTDDNVLLLKTNMGAGHGGKSGRFERLRENAEEAAFLLWQMGMVKSGS</sequence>
<dbReference type="Gene3D" id="2.130.10.120">
    <property type="entry name" value="Prolyl oligopeptidase, N-terminal domain"/>
    <property type="match status" value="1"/>
</dbReference>
<accession>A0A6I4LXM6</accession>
<keyword evidence="2" id="KW-0645">Protease</keyword>
<dbReference type="PANTHER" id="PTHR11757">
    <property type="entry name" value="PROTEASE FAMILY S9A OLIGOPEPTIDASE"/>
    <property type="match status" value="1"/>
</dbReference>